<reference evidence="1" key="1">
    <citation type="submission" date="2020-11" db="EMBL/GenBank/DDBJ databases">
        <title>Halonatronomonas betainensis gen. nov., sp. nov. a novel haloalkaliphilic representative of the family Halanaerobiacae capable of betaine degradation.</title>
        <authorList>
            <person name="Boltyanskaya Y."/>
            <person name="Kevbrin V."/>
            <person name="Detkova E."/>
            <person name="Grouzdev D.S."/>
            <person name="Koziaeva V."/>
            <person name="Zhilina T."/>
        </authorList>
    </citation>
    <scope>NUCLEOTIDE SEQUENCE</scope>
    <source>
        <strain evidence="1">Z-7014</strain>
    </source>
</reference>
<gene>
    <name evidence="1" type="ORF">I0Q91_11850</name>
</gene>
<dbReference type="SUPFAM" id="SSF55724">
    <property type="entry name" value="Mog1p/PsbP-like"/>
    <property type="match status" value="1"/>
</dbReference>
<dbReference type="Gene3D" id="3.40.1000.10">
    <property type="entry name" value="Mog1/PsbP, alpha/beta/alpha sandwich"/>
    <property type="match status" value="1"/>
</dbReference>
<evidence type="ECO:0000313" key="1">
    <source>
        <dbReference type="EMBL" id="MBF8437780.1"/>
    </source>
</evidence>
<protein>
    <submittedName>
        <fullName evidence="1">Uncharacterized protein</fullName>
    </submittedName>
</protein>
<organism evidence="1 2">
    <name type="scientific">Halonatronomonas betaini</name>
    <dbReference type="NCBI Taxonomy" id="2778430"/>
    <lineage>
        <taxon>Bacteria</taxon>
        <taxon>Bacillati</taxon>
        <taxon>Bacillota</taxon>
        <taxon>Clostridia</taxon>
        <taxon>Halanaerobiales</taxon>
        <taxon>Halarsenatibacteraceae</taxon>
        <taxon>Halonatronomonas</taxon>
    </lineage>
</organism>
<dbReference type="RefSeq" id="WP_270454794.1">
    <property type="nucleotide sequence ID" value="NZ_JADPIE010000007.1"/>
</dbReference>
<accession>A0A931AWG7</accession>
<dbReference type="EMBL" id="JADPIE010000007">
    <property type="protein sequence ID" value="MBF8437780.1"/>
    <property type="molecule type" value="Genomic_DNA"/>
</dbReference>
<name>A0A931AWG7_9FIRM</name>
<sequence length="185" mass="21146">MNRRIVVIGIIVGLVFGAGLFTGGAGIAGVAEAEAPEGYLEYTENDYFEIYYPGNFSVDTEIDEFIEIVYFYQVVDDRFNPNINVVVEKGVDLEVEEYLEANLENLDYQFPDFELEQEPESFEVDGYDGKKIVYQVDAEEGLINFEQILITTGDNAFVITYANLVKYAEDNREEFENMVENFVIR</sequence>
<evidence type="ECO:0000313" key="2">
    <source>
        <dbReference type="Proteomes" id="UP000621436"/>
    </source>
</evidence>
<comment type="caution">
    <text evidence="1">The sequence shown here is derived from an EMBL/GenBank/DDBJ whole genome shotgun (WGS) entry which is preliminary data.</text>
</comment>
<dbReference type="Proteomes" id="UP000621436">
    <property type="component" value="Unassembled WGS sequence"/>
</dbReference>
<proteinExistence type="predicted"/>
<keyword evidence="2" id="KW-1185">Reference proteome</keyword>
<dbReference type="AlphaFoldDB" id="A0A931AWG7"/>
<dbReference type="InterPro" id="IPR016123">
    <property type="entry name" value="Mog1/PsbP_a/b/a-sand"/>
</dbReference>